<dbReference type="Pfam" id="PF09832">
    <property type="entry name" value="DUF2059"/>
    <property type="match status" value="1"/>
</dbReference>
<feature type="chain" id="PRO_5037326745" evidence="1">
    <location>
        <begin position="19"/>
        <end position="152"/>
    </location>
</feature>
<protein>
    <submittedName>
        <fullName evidence="3">DUF2059 domain-containing protein</fullName>
    </submittedName>
</protein>
<organism evidence="3 4">
    <name type="scientific">Mucilaginibacter segetis</name>
    <dbReference type="NCBI Taxonomy" id="2793071"/>
    <lineage>
        <taxon>Bacteria</taxon>
        <taxon>Pseudomonadati</taxon>
        <taxon>Bacteroidota</taxon>
        <taxon>Sphingobacteriia</taxon>
        <taxon>Sphingobacteriales</taxon>
        <taxon>Sphingobacteriaceae</taxon>
        <taxon>Mucilaginibacter</taxon>
    </lineage>
</organism>
<comment type="caution">
    <text evidence="3">The sequence shown here is derived from an EMBL/GenBank/DDBJ whole genome shotgun (WGS) entry which is preliminary data.</text>
</comment>
<dbReference type="AlphaFoldDB" id="A0A934UNJ7"/>
<evidence type="ECO:0000313" key="3">
    <source>
        <dbReference type="EMBL" id="MBK0380155.1"/>
    </source>
</evidence>
<keyword evidence="4" id="KW-1185">Reference proteome</keyword>
<keyword evidence="1" id="KW-0732">Signal</keyword>
<dbReference type="RefSeq" id="WP_200066684.1">
    <property type="nucleotide sequence ID" value="NZ_JAEHFW010000002.1"/>
</dbReference>
<evidence type="ECO:0000313" key="4">
    <source>
        <dbReference type="Proteomes" id="UP000613193"/>
    </source>
</evidence>
<evidence type="ECO:0000256" key="1">
    <source>
        <dbReference type="SAM" id="SignalP"/>
    </source>
</evidence>
<feature type="signal peptide" evidence="1">
    <location>
        <begin position="1"/>
        <end position="18"/>
    </location>
</feature>
<dbReference type="EMBL" id="JAEHFW010000002">
    <property type="protein sequence ID" value="MBK0380155.1"/>
    <property type="molecule type" value="Genomic_DNA"/>
</dbReference>
<evidence type="ECO:0000259" key="2">
    <source>
        <dbReference type="Pfam" id="PF09832"/>
    </source>
</evidence>
<reference evidence="3" key="1">
    <citation type="submission" date="2020-12" db="EMBL/GenBank/DDBJ databases">
        <title>Bacterial novel species Mucilaginibacter sp. SD-g isolated from soil.</title>
        <authorList>
            <person name="Jung H.-Y."/>
        </authorList>
    </citation>
    <scope>NUCLEOTIDE SEQUENCE</scope>
    <source>
        <strain evidence="3">SD-g</strain>
    </source>
</reference>
<proteinExistence type="predicted"/>
<name>A0A934UNJ7_9SPHI</name>
<feature type="domain" description="DUF2059" evidence="2">
    <location>
        <begin position="84"/>
        <end position="140"/>
    </location>
</feature>
<dbReference type="Proteomes" id="UP000613193">
    <property type="component" value="Unassembled WGS sequence"/>
</dbReference>
<sequence>MRFKIIIALLLFSTAIKAQTVNITPAHLKAAEDMLKSSGADTLFKTNISTLVDQASSKLPDDKKPVFIDVMNKFMNKYISWDILKDQLASLYAQEFTEKELKDLTAFYNTPLGRKLNSKQAILFQKSALLGQQAVQSHQAELQAMLQAAFKE</sequence>
<gene>
    <name evidence="3" type="ORF">I5M19_12600</name>
</gene>
<dbReference type="InterPro" id="IPR018637">
    <property type="entry name" value="DUF2059"/>
</dbReference>
<accession>A0A934UNJ7</accession>